<dbReference type="PRINTS" id="PR00237">
    <property type="entry name" value="GPCRRHODOPSN"/>
</dbReference>
<keyword evidence="10" id="KW-1185">Reference proteome</keyword>
<dbReference type="InterPro" id="IPR017452">
    <property type="entry name" value="GPCR_Rhodpsn_7TM"/>
</dbReference>
<dbReference type="Proteomes" id="UP000829291">
    <property type="component" value="Chromosome 7"/>
</dbReference>
<evidence type="ECO:0000256" key="1">
    <source>
        <dbReference type="ARBA" id="ARBA00004651"/>
    </source>
</evidence>
<evidence type="ECO:0000256" key="5">
    <source>
        <dbReference type="ARBA" id="ARBA00022989"/>
    </source>
</evidence>
<evidence type="ECO:0000256" key="8">
    <source>
        <dbReference type="SAM" id="Phobius"/>
    </source>
</evidence>
<evidence type="ECO:0000256" key="2">
    <source>
        <dbReference type="ARBA" id="ARBA00010663"/>
    </source>
</evidence>
<evidence type="ECO:0000256" key="7">
    <source>
        <dbReference type="RuleBase" id="RU000688"/>
    </source>
</evidence>
<dbReference type="GeneID" id="107219350"/>
<dbReference type="PROSITE" id="PS50262">
    <property type="entry name" value="G_PROTEIN_RECEP_F1_2"/>
    <property type="match status" value="1"/>
</dbReference>
<comment type="subcellular location">
    <subcellularLocation>
        <location evidence="1">Cell membrane</location>
        <topology evidence="1">Multi-pass membrane protein</topology>
    </subcellularLocation>
</comment>
<dbReference type="CDD" id="cd00637">
    <property type="entry name" value="7tm_classA_rhodopsin-like"/>
    <property type="match status" value="1"/>
</dbReference>
<evidence type="ECO:0000313" key="10">
    <source>
        <dbReference type="Proteomes" id="UP000829291"/>
    </source>
</evidence>
<dbReference type="PANTHER" id="PTHR22750">
    <property type="entry name" value="G-PROTEIN COUPLED RECEPTOR"/>
    <property type="match status" value="1"/>
</dbReference>
<keyword evidence="4 7" id="KW-0812">Transmembrane</keyword>
<dbReference type="RefSeq" id="XP_046601170.1">
    <property type="nucleotide sequence ID" value="XM_046745214.1"/>
</dbReference>
<organism evidence="10 11">
    <name type="scientific">Neodiprion lecontei</name>
    <name type="common">Redheaded pine sawfly</name>
    <dbReference type="NCBI Taxonomy" id="441921"/>
    <lineage>
        <taxon>Eukaryota</taxon>
        <taxon>Metazoa</taxon>
        <taxon>Ecdysozoa</taxon>
        <taxon>Arthropoda</taxon>
        <taxon>Hexapoda</taxon>
        <taxon>Insecta</taxon>
        <taxon>Pterygota</taxon>
        <taxon>Neoptera</taxon>
        <taxon>Endopterygota</taxon>
        <taxon>Hymenoptera</taxon>
        <taxon>Tenthredinoidea</taxon>
        <taxon>Diprionidae</taxon>
        <taxon>Diprioninae</taxon>
        <taxon>Neodiprion</taxon>
    </lineage>
</organism>
<keyword evidence="7" id="KW-0675">Receptor</keyword>
<keyword evidence="5 8" id="KW-1133">Transmembrane helix</keyword>
<keyword evidence="3" id="KW-1003">Cell membrane</keyword>
<evidence type="ECO:0000256" key="4">
    <source>
        <dbReference type="ARBA" id="ARBA00022692"/>
    </source>
</evidence>
<feature type="transmembrane region" description="Helical" evidence="8">
    <location>
        <begin position="190"/>
        <end position="217"/>
    </location>
</feature>
<keyword evidence="7" id="KW-0807">Transducer</keyword>
<dbReference type="SUPFAM" id="SSF81321">
    <property type="entry name" value="Family A G protein-coupled receptor-like"/>
    <property type="match status" value="1"/>
</dbReference>
<sequence length="274" mass="31033">MLPNTHAIPVSFPQTFHFFSHTYPILITGMIIASTVASVYTVGLIAVDRFLYIAHCMKYNLWMYPKRGCHLIVWTWILGTIVGLLPTTGLWTETTEGDKIRWLSSLASPSLIILITIIEMIPLSLVVILNGIILYHAIKKVIQLQRADKNRTDETAPGDNAELRIFRGGKSVINDDAKETAKNKPSKNKAVTLVLFTSVSLVFAWMIYFLFCLTYVFCDPIVTICKETRLEIAAPFAVLSFITSLLNCLMHAMWNTSFENLMKKLVRNVRKCKK</sequence>
<dbReference type="Gene3D" id="1.20.1070.10">
    <property type="entry name" value="Rhodopsin 7-helix transmembrane proteins"/>
    <property type="match status" value="1"/>
</dbReference>
<feature type="transmembrane region" description="Helical" evidence="8">
    <location>
        <begin position="232"/>
        <end position="254"/>
    </location>
</feature>
<dbReference type="PROSITE" id="PS00237">
    <property type="entry name" value="G_PROTEIN_RECEP_F1_1"/>
    <property type="match status" value="1"/>
</dbReference>
<feature type="transmembrane region" description="Helical" evidence="8">
    <location>
        <begin position="111"/>
        <end position="138"/>
    </location>
</feature>
<evidence type="ECO:0000259" key="9">
    <source>
        <dbReference type="PROSITE" id="PS50262"/>
    </source>
</evidence>
<dbReference type="Pfam" id="PF00001">
    <property type="entry name" value="7tm_1"/>
    <property type="match status" value="1"/>
</dbReference>
<gene>
    <name evidence="11" type="primary">LOC107219350</name>
</gene>
<accession>A0ABM3GLM0</accession>
<keyword evidence="6 8" id="KW-0472">Membrane</keyword>
<feature type="transmembrane region" description="Helical" evidence="8">
    <location>
        <begin position="23"/>
        <end position="47"/>
    </location>
</feature>
<feature type="transmembrane region" description="Helical" evidence="8">
    <location>
        <begin position="68"/>
        <end position="91"/>
    </location>
</feature>
<proteinExistence type="inferred from homology"/>
<dbReference type="InterPro" id="IPR000276">
    <property type="entry name" value="GPCR_Rhodpsn"/>
</dbReference>
<evidence type="ECO:0000256" key="6">
    <source>
        <dbReference type="ARBA" id="ARBA00023136"/>
    </source>
</evidence>
<evidence type="ECO:0000313" key="11">
    <source>
        <dbReference type="RefSeq" id="XP_046601170.1"/>
    </source>
</evidence>
<evidence type="ECO:0000256" key="3">
    <source>
        <dbReference type="ARBA" id="ARBA00022475"/>
    </source>
</evidence>
<reference evidence="11" key="1">
    <citation type="submission" date="2025-08" db="UniProtKB">
        <authorList>
            <consortium name="RefSeq"/>
        </authorList>
    </citation>
    <scope>IDENTIFICATION</scope>
    <source>
        <tissue evidence="11">Thorax and Abdomen</tissue>
    </source>
</reference>
<protein>
    <submittedName>
        <fullName evidence="11">Adenosine receptor A1-like</fullName>
    </submittedName>
</protein>
<feature type="domain" description="G-protein coupled receptors family 1 profile" evidence="9">
    <location>
        <begin position="1"/>
        <end position="251"/>
    </location>
</feature>
<keyword evidence="7" id="KW-0297">G-protein coupled receptor</keyword>
<name>A0ABM3GLM0_NEOLC</name>
<comment type="similarity">
    <text evidence="2 7">Belongs to the G-protein coupled receptor 1 family.</text>
</comment>